<dbReference type="AlphaFoldDB" id="A0A2I0W7Y7"/>
<proteinExistence type="predicted"/>
<keyword evidence="2" id="KW-1185">Reference proteome</keyword>
<gene>
    <name evidence="1" type="ORF">MA16_Dca008303</name>
</gene>
<reference evidence="1 2" key="2">
    <citation type="journal article" date="2017" name="Nature">
        <title>The Apostasia genome and the evolution of orchids.</title>
        <authorList>
            <person name="Zhang G.Q."/>
            <person name="Liu K.W."/>
            <person name="Li Z."/>
            <person name="Lohaus R."/>
            <person name="Hsiao Y.Y."/>
            <person name="Niu S.C."/>
            <person name="Wang J.Y."/>
            <person name="Lin Y.C."/>
            <person name="Xu Q."/>
            <person name="Chen L.J."/>
            <person name="Yoshida K."/>
            <person name="Fujiwara S."/>
            <person name="Wang Z.W."/>
            <person name="Zhang Y.Q."/>
            <person name="Mitsuda N."/>
            <person name="Wang M."/>
            <person name="Liu G.H."/>
            <person name="Pecoraro L."/>
            <person name="Huang H.X."/>
            <person name="Xiao X.J."/>
            <person name="Lin M."/>
            <person name="Wu X.Y."/>
            <person name="Wu W.L."/>
            <person name="Chen Y.Y."/>
            <person name="Chang S.B."/>
            <person name="Sakamoto S."/>
            <person name="Ohme-Takagi M."/>
            <person name="Yagi M."/>
            <person name="Zeng S.J."/>
            <person name="Shen C.Y."/>
            <person name="Yeh C.M."/>
            <person name="Luo Y.B."/>
            <person name="Tsai W.C."/>
            <person name="Van de Peer Y."/>
            <person name="Liu Z.J."/>
        </authorList>
    </citation>
    <scope>NUCLEOTIDE SEQUENCE [LARGE SCALE GENOMIC DNA]</scope>
    <source>
        <tissue evidence="1">The whole plant</tissue>
    </source>
</reference>
<name>A0A2I0W7Y7_9ASPA</name>
<accession>A0A2I0W7Y7</accession>
<evidence type="ECO:0000313" key="2">
    <source>
        <dbReference type="Proteomes" id="UP000233837"/>
    </source>
</evidence>
<reference evidence="1 2" key="1">
    <citation type="journal article" date="2016" name="Sci. Rep.">
        <title>The Dendrobium catenatum Lindl. genome sequence provides insights into polysaccharide synthase, floral development and adaptive evolution.</title>
        <authorList>
            <person name="Zhang G.Q."/>
            <person name="Xu Q."/>
            <person name="Bian C."/>
            <person name="Tsai W.C."/>
            <person name="Yeh C.M."/>
            <person name="Liu K.W."/>
            <person name="Yoshida K."/>
            <person name="Zhang L.S."/>
            <person name="Chang S.B."/>
            <person name="Chen F."/>
            <person name="Shi Y."/>
            <person name="Su Y.Y."/>
            <person name="Zhang Y.Q."/>
            <person name="Chen L.J."/>
            <person name="Yin Y."/>
            <person name="Lin M."/>
            <person name="Huang H."/>
            <person name="Deng H."/>
            <person name="Wang Z.W."/>
            <person name="Zhu S.L."/>
            <person name="Zhao X."/>
            <person name="Deng C."/>
            <person name="Niu S.C."/>
            <person name="Huang J."/>
            <person name="Wang M."/>
            <person name="Liu G.H."/>
            <person name="Yang H.J."/>
            <person name="Xiao X.J."/>
            <person name="Hsiao Y.Y."/>
            <person name="Wu W.L."/>
            <person name="Chen Y.Y."/>
            <person name="Mitsuda N."/>
            <person name="Ohme-Takagi M."/>
            <person name="Luo Y.B."/>
            <person name="Van de Peer Y."/>
            <person name="Liu Z.J."/>
        </authorList>
    </citation>
    <scope>NUCLEOTIDE SEQUENCE [LARGE SCALE GENOMIC DNA]</scope>
    <source>
        <tissue evidence="1">The whole plant</tissue>
    </source>
</reference>
<evidence type="ECO:0000313" key="1">
    <source>
        <dbReference type="EMBL" id="PKU71774.1"/>
    </source>
</evidence>
<dbReference type="EMBL" id="KZ502859">
    <property type="protein sequence ID" value="PKU71774.1"/>
    <property type="molecule type" value="Genomic_DNA"/>
</dbReference>
<protein>
    <submittedName>
        <fullName evidence="1">Uncharacterized protein</fullName>
    </submittedName>
</protein>
<organism evidence="1 2">
    <name type="scientific">Dendrobium catenatum</name>
    <dbReference type="NCBI Taxonomy" id="906689"/>
    <lineage>
        <taxon>Eukaryota</taxon>
        <taxon>Viridiplantae</taxon>
        <taxon>Streptophyta</taxon>
        <taxon>Embryophyta</taxon>
        <taxon>Tracheophyta</taxon>
        <taxon>Spermatophyta</taxon>
        <taxon>Magnoliopsida</taxon>
        <taxon>Liliopsida</taxon>
        <taxon>Asparagales</taxon>
        <taxon>Orchidaceae</taxon>
        <taxon>Epidendroideae</taxon>
        <taxon>Malaxideae</taxon>
        <taxon>Dendrobiinae</taxon>
        <taxon>Dendrobium</taxon>
    </lineage>
</organism>
<sequence length="67" mass="7331">MVGIELGGCFDACHLVGVVGEQFFWPGGGQGQGHEVERGFLWTFVHMNQSLSQWLLGLGEKQLLEAV</sequence>
<dbReference type="Proteomes" id="UP000233837">
    <property type="component" value="Unassembled WGS sequence"/>
</dbReference>